<accession>A0A7J6DA01</accession>
<keyword evidence="1" id="KW-0472">Membrane</keyword>
<keyword evidence="3" id="KW-1185">Reference proteome</keyword>
<gene>
    <name evidence="2" type="ORF">G5714_003531</name>
</gene>
<comment type="caution">
    <text evidence="2">The sequence shown here is derived from an EMBL/GenBank/DDBJ whole genome shotgun (WGS) entry which is preliminary data.</text>
</comment>
<name>A0A7J6DA01_9TELE</name>
<feature type="transmembrane region" description="Helical" evidence="1">
    <location>
        <begin position="13"/>
        <end position="34"/>
    </location>
</feature>
<organism evidence="2 3">
    <name type="scientific">Onychostoma macrolepis</name>
    <dbReference type="NCBI Taxonomy" id="369639"/>
    <lineage>
        <taxon>Eukaryota</taxon>
        <taxon>Metazoa</taxon>
        <taxon>Chordata</taxon>
        <taxon>Craniata</taxon>
        <taxon>Vertebrata</taxon>
        <taxon>Euteleostomi</taxon>
        <taxon>Actinopterygii</taxon>
        <taxon>Neopterygii</taxon>
        <taxon>Teleostei</taxon>
        <taxon>Ostariophysi</taxon>
        <taxon>Cypriniformes</taxon>
        <taxon>Cyprinidae</taxon>
        <taxon>Acrossocheilinae</taxon>
        <taxon>Onychostoma</taxon>
    </lineage>
</organism>
<dbReference type="AlphaFoldDB" id="A0A7J6DA01"/>
<dbReference type="Proteomes" id="UP000579812">
    <property type="component" value="Unassembled WGS sequence"/>
</dbReference>
<evidence type="ECO:0000313" key="3">
    <source>
        <dbReference type="Proteomes" id="UP000579812"/>
    </source>
</evidence>
<proteinExistence type="predicted"/>
<keyword evidence="1" id="KW-1133">Transmembrane helix</keyword>
<protein>
    <recommendedName>
        <fullName evidence="4">Transmembrane protein 92</fullName>
    </recommendedName>
</protein>
<reference evidence="2 3" key="1">
    <citation type="submission" date="2020-04" db="EMBL/GenBank/DDBJ databases">
        <title>Chromosome-level genome assembly of a cyprinid fish Onychostoma macrolepis by integration of Nanopore Sequencing, Bionano and Hi-C technology.</title>
        <authorList>
            <person name="Wang D."/>
        </authorList>
    </citation>
    <scope>NUCLEOTIDE SEQUENCE [LARGE SCALE GENOMIC DNA]</scope>
    <source>
        <strain evidence="2">SWU-2019</strain>
        <tissue evidence="2">Muscle</tissue>
    </source>
</reference>
<evidence type="ECO:0000256" key="1">
    <source>
        <dbReference type="SAM" id="Phobius"/>
    </source>
</evidence>
<sequence length="116" mass="13222">MERSDSPLLVFKIFIPIITFGFLSICCAGFCKICQRVRKEREERVQAEVRAMDQPSVYVIPISLSEDELHRPPRYSTVQFYEPPPAYHELNLKPEACPVEPPPAYSESISPSPSHS</sequence>
<keyword evidence="1" id="KW-0812">Transmembrane</keyword>
<evidence type="ECO:0000313" key="2">
    <source>
        <dbReference type="EMBL" id="KAF4116042.1"/>
    </source>
</evidence>
<dbReference type="EMBL" id="JAAMOB010000003">
    <property type="protein sequence ID" value="KAF4116042.1"/>
    <property type="molecule type" value="Genomic_DNA"/>
</dbReference>
<evidence type="ECO:0008006" key="4">
    <source>
        <dbReference type="Google" id="ProtNLM"/>
    </source>
</evidence>